<dbReference type="CDD" id="cd00161">
    <property type="entry name" value="beta-trefoil_Ricin-like"/>
    <property type="match status" value="1"/>
</dbReference>
<dbReference type="CDD" id="cd08998">
    <property type="entry name" value="GH43_Arb43a-like"/>
    <property type="match status" value="1"/>
</dbReference>
<keyword evidence="3 5" id="KW-0378">Hydrolase</keyword>
<evidence type="ECO:0000313" key="9">
    <source>
        <dbReference type="Proteomes" id="UP000677244"/>
    </source>
</evidence>
<keyword evidence="9" id="KW-1185">Reference proteome</keyword>
<evidence type="ECO:0000256" key="6">
    <source>
        <dbReference type="SAM" id="SignalP"/>
    </source>
</evidence>
<dbReference type="Gene3D" id="2.80.10.50">
    <property type="match status" value="1"/>
</dbReference>
<evidence type="ECO:0000256" key="3">
    <source>
        <dbReference type="ARBA" id="ARBA00022801"/>
    </source>
</evidence>
<dbReference type="InterPro" id="IPR026444">
    <property type="entry name" value="Secre_tail"/>
</dbReference>
<keyword evidence="6" id="KW-0732">Signal</keyword>
<sequence length="558" mass="59499">MKKGIPYLLVLAMLMLAQPKQASALGGSYQSHDPSTLIKDGSKYWMFTTGNGIYAAYSTNLYQWTSGPKTVFPVGTWPSWINSAVPGFGGNFWAPDCIYMNGKYYMYYACSTFGASVSAIGVATSPTLDQNSSSYVWTDQGKVVSSSASGDINAIDPAVFKNSDGRVWLTYGSWHGGIGIIELDAATGKVKSGATVTRIAGGSGADWEAPYIVKNGSYYYLFANRGTCCNGTSSTYYIVMGRSTSITGPYVDKNGTAMTSGGGTTALSSSGRYIGPGQLGLLSENGSNFVSMHYYDGNDNGNPKLDIANMGFSGGWPFITRDWIAAGQYRVTNKNSGLVWDAWGCTGASGQGIAQGTWANLTCQKWNFTPVGDGYYRITNSLGGLSADVINCGTAAGTLMQLYAWLNNNCQKFKVERLGDGSHVMTPASGSRIVSVAGSSTTAGTRLTLQDFSDCNCQKWLIAAQTTREAVNEPGPLITEARGVYPNPVIKGSEISIGTGSPGQYITTRIFTSDGKLLYSNKQLSANNLRVPAPKQAGIYMIQVEGEGINLRKKLVVE</sequence>
<evidence type="ECO:0000256" key="5">
    <source>
        <dbReference type="RuleBase" id="RU361187"/>
    </source>
</evidence>
<dbReference type="InterPro" id="IPR035992">
    <property type="entry name" value="Ricin_B-like_lectins"/>
</dbReference>
<dbReference type="NCBIfam" id="TIGR04183">
    <property type="entry name" value="Por_Secre_tail"/>
    <property type="match status" value="1"/>
</dbReference>
<dbReference type="InterPro" id="IPR050727">
    <property type="entry name" value="GH43_arabinanases"/>
</dbReference>
<reference evidence="8 9" key="1">
    <citation type="submission" date="2021-03" db="EMBL/GenBank/DDBJ databases">
        <title>Assistant Professor.</title>
        <authorList>
            <person name="Huq M.A."/>
        </authorList>
    </citation>
    <scope>NUCLEOTIDE SEQUENCE [LARGE SCALE GENOMIC DNA]</scope>
    <source>
        <strain evidence="8 9">MAH-29</strain>
    </source>
</reference>
<gene>
    <name evidence="8" type="ORF">J7I42_26155</name>
</gene>
<evidence type="ECO:0000313" key="8">
    <source>
        <dbReference type="EMBL" id="MBO9203795.1"/>
    </source>
</evidence>
<dbReference type="InterPro" id="IPR000772">
    <property type="entry name" value="Ricin_B_lectin"/>
</dbReference>
<comment type="caution">
    <text evidence="8">The sequence shown here is derived from an EMBL/GenBank/DDBJ whole genome shotgun (WGS) entry which is preliminary data.</text>
</comment>
<dbReference type="SUPFAM" id="SSF50370">
    <property type="entry name" value="Ricin B-like lectins"/>
    <property type="match status" value="1"/>
</dbReference>
<dbReference type="InterPro" id="IPR006710">
    <property type="entry name" value="Glyco_hydro_43"/>
</dbReference>
<dbReference type="EMBL" id="JAGHKO010000010">
    <property type="protein sequence ID" value="MBO9203795.1"/>
    <property type="molecule type" value="Genomic_DNA"/>
</dbReference>
<evidence type="ECO:0000256" key="2">
    <source>
        <dbReference type="ARBA" id="ARBA00009865"/>
    </source>
</evidence>
<comment type="pathway">
    <text evidence="1">Glycan metabolism; L-arabinan degradation.</text>
</comment>
<accession>A0ABS3Z0W4</accession>
<proteinExistence type="inferred from homology"/>
<dbReference type="PANTHER" id="PTHR43301">
    <property type="entry name" value="ARABINAN ENDO-1,5-ALPHA-L-ARABINOSIDASE"/>
    <property type="match status" value="1"/>
</dbReference>
<dbReference type="RefSeq" id="WP_209141843.1">
    <property type="nucleotide sequence ID" value="NZ_JAGHKO010000010.1"/>
</dbReference>
<dbReference type="SUPFAM" id="SSF75005">
    <property type="entry name" value="Arabinanase/levansucrase/invertase"/>
    <property type="match status" value="1"/>
</dbReference>
<evidence type="ECO:0000256" key="4">
    <source>
        <dbReference type="ARBA" id="ARBA00023295"/>
    </source>
</evidence>
<name>A0ABS3Z0W4_9BACT</name>
<dbReference type="PROSITE" id="PS50231">
    <property type="entry name" value="RICIN_B_LECTIN"/>
    <property type="match status" value="1"/>
</dbReference>
<keyword evidence="4 5" id="KW-0326">Glycosidase</keyword>
<feature type="signal peptide" evidence="6">
    <location>
        <begin position="1"/>
        <end position="22"/>
    </location>
</feature>
<comment type="similarity">
    <text evidence="2 5">Belongs to the glycosyl hydrolase 43 family.</text>
</comment>
<dbReference type="InterPro" id="IPR023296">
    <property type="entry name" value="Glyco_hydro_beta-prop_sf"/>
</dbReference>
<evidence type="ECO:0000259" key="7">
    <source>
        <dbReference type="Pfam" id="PF14200"/>
    </source>
</evidence>
<feature type="chain" id="PRO_5046778113" evidence="6">
    <location>
        <begin position="23"/>
        <end position="558"/>
    </location>
</feature>
<dbReference type="Pfam" id="PF04616">
    <property type="entry name" value="Glyco_hydro_43"/>
    <property type="match status" value="1"/>
</dbReference>
<protein>
    <submittedName>
        <fullName evidence="8">Family 43 glycosylhydrolase</fullName>
    </submittedName>
</protein>
<dbReference type="PANTHER" id="PTHR43301:SF3">
    <property type="entry name" value="ARABINAN ENDO-1,5-ALPHA-L-ARABINOSIDASE A-RELATED"/>
    <property type="match status" value="1"/>
</dbReference>
<dbReference type="Proteomes" id="UP000677244">
    <property type="component" value="Unassembled WGS sequence"/>
</dbReference>
<evidence type="ECO:0000256" key="1">
    <source>
        <dbReference type="ARBA" id="ARBA00004834"/>
    </source>
</evidence>
<organism evidence="8 9">
    <name type="scientific">Niastella soli</name>
    <dbReference type="NCBI Taxonomy" id="2821487"/>
    <lineage>
        <taxon>Bacteria</taxon>
        <taxon>Pseudomonadati</taxon>
        <taxon>Bacteroidota</taxon>
        <taxon>Chitinophagia</taxon>
        <taxon>Chitinophagales</taxon>
        <taxon>Chitinophagaceae</taxon>
        <taxon>Niastella</taxon>
    </lineage>
</organism>
<dbReference type="Gene3D" id="2.115.10.20">
    <property type="entry name" value="Glycosyl hydrolase domain, family 43"/>
    <property type="match status" value="1"/>
</dbReference>
<feature type="domain" description="Ricin B lectin" evidence="7">
    <location>
        <begin position="323"/>
        <end position="403"/>
    </location>
</feature>
<dbReference type="Pfam" id="PF14200">
    <property type="entry name" value="RicinB_lectin_2"/>
    <property type="match status" value="1"/>
</dbReference>